<dbReference type="PANTHER" id="PTHR12209">
    <property type="entry name" value="NON-SPECIFIC SERINE/THREONINE PROTEIN KINASE"/>
    <property type="match status" value="1"/>
</dbReference>
<evidence type="ECO:0000256" key="2">
    <source>
        <dbReference type="ARBA" id="ARBA00010630"/>
    </source>
</evidence>
<dbReference type="NCBIfam" id="TIGR03724">
    <property type="entry name" value="arch_bud32"/>
    <property type="match status" value="1"/>
</dbReference>
<keyword evidence="10" id="KW-0378">Hydrolase</keyword>
<keyword evidence="7" id="KW-0819">tRNA processing</keyword>
<dbReference type="FunFam" id="3.30.200.20:FF:000201">
    <property type="entry name" value="TP53-regulating kinase isoform X1"/>
    <property type="match status" value="1"/>
</dbReference>
<dbReference type="InParanoid" id="A0A2V0NVC8"/>
<dbReference type="FunCoup" id="A0A2V0NVC8">
    <property type="interactions" value="1779"/>
</dbReference>
<dbReference type="GO" id="GO:0005634">
    <property type="term" value="C:nucleus"/>
    <property type="evidence" value="ECO:0007669"/>
    <property type="project" value="UniProtKB-SubCell"/>
</dbReference>
<gene>
    <name evidence="16" type="ORF">Rsub_03204</name>
</gene>
<comment type="similarity">
    <text evidence="2">Belongs to the protein kinase superfamily. BUD32 family.</text>
</comment>
<dbReference type="InterPro" id="IPR022495">
    <property type="entry name" value="Bud32"/>
</dbReference>
<dbReference type="GO" id="GO:0070525">
    <property type="term" value="P:tRNA threonylcarbamoyladenosine metabolic process"/>
    <property type="evidence" value="ECO:0007669"/>
    <property type="project" value="TreeGrafter"/>
</dbReference>
<sequence>MEVDRAAGEASTSQPFDLEPIVRLENCKLVSQGAEARVWETTFCGRPCIVKQRFSKKYRHPALDRKLTVTRLKQEARSVLRARKAGVPTPALYYVELEASSIYMEKVEGRSVRHLLQDGLLDDAGVARVMADVGRLLALLHDGGLIHGDLTTSNMLVRESDGAVVMIDFGLSYNSKLPEDKGVDLYVLERALTSAHSHLEGLFDQILASYKKHSKQWSATFNRFAEVRLRGRKRTMVG</sequence>
<dbReference type="Gene3D" id="3.30.200.20">
    <property type="entry name" value="Phosphorylase Kinase, domain 1"/>
    <property type="match status" value="1"/>
</dbReference>
<comment type="subcellular location">
    <subcellularLocation>
        <location evidence="1">Nucleus</location>
    </subcellularLocation>
</comment>
<keyword evidence="9" id="KW-0418">Kinase</keyword>
<evidence type="ECO:0000313" key="16">
    <source>
        <dbReference type="EMBL" id="GBF90632.1"/>
    </source>
</evidence>
<dbReference type="STRING" id="307507.A0A2V0NVC8"/>
<comment type="catalytic activity">
    <reaction evidence="13">
        <text>L-threonyl-[protein] + ATP = O-phospho-L-threonyl-[protein] + ADP + H(+)</text>
        <dbReference type="Rhea" id="RHEA:46608"/>
        <dbReference type="Rhea" id="RHEA-COMP:11060"/>
        <dbReference type="Rhea" id="RHEA-COMP:11605"/>
        <dbReference type="ChEBI" id="CHEBI:15378"/>
        <dbReference type="ChEBI" id="CHEBI:30013"/>
        <dbReference type="ChEBI" id="CHEBI:30616"/>
        <dbReference type="ChEBI" id="CHEBI:61977"/>
        <dbReference type="ChEBI" id="CHEBI:456216"/>
        <dbReference type="EC" id="2.7.11.1"/>
    </reaction>
</comment>
<feature type="domain" description="Protein kinase" evidence="15">
    <location>
        <begin position="24"/>
        <end position="238"/>
    </location>
</feature>
<dbReference type="PROSITE" id="PS00109">
    <property type="entry name" value="PROTEIN_KINASE_TYR"/>
    <property type="match status" value="1"/>
</dbReference>
<dbReference type="GO" id="GO:0016787">
    <property type="term" value="F:hydrolase activity"/>
    <property type="evidence" value="ECO:0007669"/>
    <property type="project" value="UniProtKB-KW"/>
</dbReference>
<proteinExistence type="inferred from homology"/>
<evidence type="ECO:0000256" key="14">
    <source>
        <dbReference type="ARBA" id="ARBA00048679"/>
    </source>
</evidence>
<dbReference type="GO" id="GO:0008033">
    <property type="term" value="P:tRNA processing"/>
    <property type="evidence" value="ECO:0007669"/>
    <property type="project" value="UniProtKB-KW"/>
</dbReference>
<keyword evidence="5" id="KW-0597">Phosphoprotein</keyword>
<comment type="caution">
    <text evidence="16">The sequence shown here is derived from an EMBL/GenBank/DDBJ whole genome shotgun (WGS) entry which is preliminary data.</text>
</comment>
<evidence type="ECO:0000256" key="12">
    <source>
        <dbReference type="ARBA" id="ARBA00023242"/>
    </source>
</evidence>
<dbReference type="GO" id="GO:0000408">
    <property type="term" value="C:EKC/KEOPS complex"/>
    <property type="evidence" value="ECO:0007669"/>
    <property type="project" value="TreeGrafter"/>
</dbReference>
<evidence type="ECO:0000256" key="4">
    <source>
        <dbReference type="ARBA" id="ARBA00022527"/>
    </source>
</evidence>
<dbReference type="InterPro" id="IPR008266">
    <property type="entry name" value="Tyr_kinase_AS"/>
</dbReference>
<evidence type="ECO:0000256" key="1">
    <source>
        <dbReference type="ARBA" id="ARBA00004123"/>
    </source>
</evidence>
<dbReference type="FunFam" id="1.10.510.10:FF:000323">
    <property type="entry name" value="TP53-regulating kinase, putative"/>
    <property type="match status" value="1"/>
</dbReference>
<dbReference type="PROSITE" id="PS50011">
    <property type="entry name" value="PROTEIN_KINASE_DOM"/>
    <property type="match status" value="1"/>
</dbReference>
<keyword evidence="8" id="KW-0547">Nucleotide-binding</keyword>
<keyword evidence="17" id="KW-1185">Reference proteome</keyword>
<dbReference type="Proteomes" id="UP000247498">
    <property type="component" value="Unassembled WGS sequence"/>
</dbReference>
<protein>
    <recommendedName>
        <fullName evidence="3">non-specific serine/threonine protein kinase</fullName>
        <ecNumber evidence="3">2.7.11.1</ecNumber>
    </recommendedName>
</protein>
<organism evidence="16 17">
    <name type="scientific">Raphidocelis subcapitata</name>
    <dbReference type="NCBI Taxonomy" id="307507"/>
    <lineage>
        <taxon>Eukaryota</taxon>
        <taxon>Viridiplantae</taxon>
        <taxon>Chlorophyta</taxon>
        <taxon>core chlorophytes</taxon>
        <taxon>Chlorophyceae</taxon>
        <taxon>CS clade</taxon>
        <taxon>Sphaeropleales</taxon>
        <taxon>Selenastraceae</taxon>
        <taxon>Raphidocelis</taxon>
    </lineage>
</organism>
<dbReference type="SMART" id="SM00220">
    <property type="entry name" value="S_TKc"/>
    <property type="match status" value="1"/>
</dbReference>
<keyword evidence="4" id="KW-0723">Serine/threonine-protein kinase</keyword>
<evidence type="ECO:0000256" key="8">
    <source>
        <dbReference type="ARBA" id="ARBA00022741"/>
    </source>
</evidence>
<evidence type="ECO:0000256" key="9">
    <source>
        <dbReference type="ARBA" id="ARBA00022777"/>
    </source>
</evidence>
<dbReference type="Pfam" id="PF00069">
    <property type="entry name" value="Pkinase"/>
    <property type="match status" value="1"/>
</dbReference>
<evidence type="ECO:0000256" key="5">
    <source>
        <dbReference type="ARBA" id="ARBA00022553"/>
    </source>
</evidence>
<evidence type="ECO:0000256" key="10">
    <source>
        <dbReference type="ARBA" id="ARBA00022801"/>
    </source>
</evidence>
<name>A0A2V0NVC8_9CHLO</name>
<dbReference type="PANTHER" id="PTHR12209:SF0">
    <property type="entry name" value="EKC_KEOPS COMPLEX SUBUNIT TP53RK"/>
    <property type="match status" value="1"/>
</dbReference>
<keyword evidence="6" id="KW-0808">Transferase</keyword>
<dbReference type="InterPro" id="IPR011009">
    <property type="entry name" value="Kinase-like_dom_sf"/>
</dbReference>
<dbReference type="Gene3D" id="1.10.510.10">
    <property type="entry name" value="Transferase(Phosphotransferase) domain 1"/>
    <property type="match status" value="1"/>
</dbReference>
<dbReference type="EC" id="2.7.11.1" evidence="3"/>
<evidence type="ECO:0000313" key="17">
    <source>
        <dbReference type="Proteomes" id="UP000247498"/>
    </source>
</evidence>
<reference evidence="16 17" key="1">
    <citation type="journal article" date="2018" name="Sci. Rep.">
        <title>Raphidocelis subcapitata (=Pseudokirchneriella subcapitata) provides an insight into genome evolution and environmental adaptations in the Sphaeropleales.</title>
        <authorList>
            <person name="Suzuki S."/>
            <person name="Yamaguchi H."/>
            <person name="Nakajima N."/>
            <person name="Kawachi M."/>
        </authorList>
    </citation>
    <scope>NUCLEOTIDE SEQUENCE [LARGE SCALE GENOMIC DNA]</scope>
    <source>
        <strain evidence="16 17">NIES-35</strain>
    </source>
</reference>
<evidence type="ECO:0000256" key="11">
    <source>
        <dbReference type="ARBA" id="ARBA00022840"/>
    </source>
</evidence>
<evidence type="ECO:0000256" key="7">
    <source>
        <dbReference type="ARBA" id="ARBA00022694"/>
    </source>
</evidence>
<keyword evidence="12" id="KW-0539">Nucleus</keyword>
<dbReference type="AlphaFoldDB" id="A0A2V0NVC8"/>
<dbReference type="OrthoDB" id="3399at2759"/>
<evidence type="ECO:0000256" key="6">
    <source>
        <dbReference type="ARBA" id="ARBA00022679"/>
    </source>
</evidence>
<evidence type="ECO:0000256" key="13">
    <source>
        <dbReference type="ARBA" id="ARBA00047899"/>
    </source>
</evidence>
<dbReference type="InterPro" id="IPR000719">
    <property type="entry name" value="Prot_kinase_dom"/>
</dbReference>
<dbReference type="SUPFAM" id="SSF56112">
    <property type="entry name" value="Protein kinase-like (PK-like)"/>
    <property type="match status" value="1"/>
</dbReference>
<accession>A0A2V0NVC8</accession>
<evidence type="ECO:0000256" key="3">
    <source>
        <dbReference type="ARBA" id="ARBA00012513"/>
    </source>
</evidence>
<keyword evidence="11" id="KW-0067">ATP-binding</keyword>
<dbReference type="GO" id="GO:0004674">
    <property type="term" value="F:protein serine/threonine kinase activity"/>
    <property type="evidence" value="ECO:0007669"/>
    <property type="project" value="UniProtKB-KW"/>
</dbReference>
<comment type="catalytic activity">
    <reaction evidence="14">
        <text>L-seryl-[protein] + ATP = O-phospho-L-seryl-[protein] + ADP + H(+)</text>
        <dbReference type="Rhea" id="RHEA:17989"/>
        <dbReference type="Rhea" id="RHEA-COMP:9863"/>
        <dbReference type="Rhea" id="RHEA-COMP:11604"/>
        <dbReference type="ChEBI" id="CHEBI:15378"/>
        <dbReference type="ChEBI" id="CHEBI:29999"/>
        <dbReference type="ChEBI" id="CHEBI:30616"/>
        <dbReference type="ChEBI" id="CHEBI:83421"/>
        <dbReference type="ChEBI" id="CHEBI:456216"/>
        <dbReference type="EC" id="2.7.11.1"/>
    </reaction>
</comment>
<evidence type="ECO:0000259" key="15">
    <source>
        <dbReference type="PROSITE" id="PS50011"/>
    </source>
</evidence>
<dbReference type="GO" id="GO:0005829">
    <property type="term" value="C:cytosol"/>
    <property type="evidence" value="ECO:0007669"/>
    <property type="project" value="TreeGrafter"/>
</dbReference>
<dbReference type="GO" id="GO:0005524">
    <property type="term" value="F:ATP binding"/>
    <property type="evidence" value="ECO:0007669"/>
    <property type="project" value="UniProtKB-KW"/>
</dbReference>
<dbReference type="EMBL" id="BDRX01000018">
    <property type="protein sequence ID" value="GBF90632.1"/>
    <property type="molecule type" value="Genomic_DNA"/>
</dbReference>